<dbReference type="OrthoDB" id="1303611at2759"/>
<organism evidence="3">
    <name type="scientific">Nicotiana tabacum</name>
    <name type="common">Common tobacco</name>
    <dbReference type="NCBI Taxonomy" id="4097"/>
    <lineage>
        <taxon>Eukaryota</taxon>
        <taxon>Viridiplantae</taxon>
        <taxon>Streptophyta</taxon>
        <taxon>Embryophyta</taxon>
        <taxon>Tracheophyta</taxon>
        <taxon>Spermatophyta</taxon>
        <taxon>Magnoliopsida</taxon>
        <taxon>eudicotyledons</taxon>
        <taxon>Gunneridae</taxon>
        <taxon>Pentapetalae</taxon>
        <taxon>asterids</taxon>
        <taxon>lamiids</taxon>
        <taxon>Solanales</taxon>
        <taxon>Solanaceae</taxon>
        <taxon>Nicotianoideae</taxon>
        <taxon>Nicotianeae</taxon>
        <taxon>Nicotiana</taxon>
    </lineage>
</organism>
<feature type="transmembrane region" description="Helical" evidence="2">
    <location>
        <begin position="171"/>
        <end position="189"/>
    </location>
</feature>
<gene>
    <name evidence="3" type="primary">LOC107762984</name>
</gene>
<feature type="transmembrane region" description="Helical" evidence="2">
    <location>
        <begin position="81"/>
        <end position="100"/>
    </location>
</feature>
<feature type="transmembrane region" description="Helical" evidence="2">
    <location>
        <begin position="145"/>
        <end position="164"/>
    </location>
</feature>
<reference evidence="3" key="1">
    <citation type="submission" date="2025-08" db="UniProtKB">
        <authorList>
            <consortium name="RefSeq"/>
        </authorList>
    </citation>
    <scope>IDENTIFICATION</scope>
</reference>
<name>A0A1S3XAD4_TOBAC</name>
<keyword evidence="2" id="KW-0812">Transmembrane</keyword>
<dbReference type="AlphaFoldDB" id="A0A1S3XAD4"/>
<keyword evidence="2" id="KW-1133">Transmembrane helix</keyword>
<sequence length="197" mass="21902">MPLPFFHLTAHDLTSHQSSHQDSGRRHSSVASRPHQSARQDSDRHNSFQKTNSLKKMDIEQKIWASAAVLFLTTGMAAFDHAAWLICTAAALLLGGLFVIRNFPPVLYIPPYVVLPLAHFCEGIVMIFTPLLLKLLSGLQVDKPLLSLFLFMSAASYFCVLMMFRPVVTDFSLLYSVTFAFLLLLRAMGSDSDGQLG</sequence>
<evidence type="ECO:0000256" key="2">
    <source>
        <dbReference type="SAM" id="Phobius"/>
    </source>
</evidence>
<evidence type="ECO:0000256" key="1">
    <source>
        <dbReference type="SAM" id="MobiDB-lite"/>
    </source>
</evidence>
<dbReference type="PaxDb" id="4097-A0A1S3XAD4"/>
<feature type="transmembrane region" description="Helical" evidence="2">
    <location>
        <begin position="112"/>
        <end position="133"/>
    </location>
</feature>
<proteinExistence type="predicted"/>
<accession>A0A1S3XAD4</accession>
<dbReference type="OMA" id="YFCVLMM"/>
<dbReference type="RefSeq" id="XP_016436871.1">
    <property type="nucleotide sequence ID" value="XM_016581385.1"/>
</dbReference>
<protein>
    <submittedName>
        <fullName evidence="3">Uncharacterized protein</fullName>
    </submittedName>
</protein>
<evidence type="ECO:0000313" key="3">
    <source>
        <dbReference type="RefSeq" id="XP_016436871.1"/>
    </source>
</evidence>
<dbReference type="KEGG" id="nta:107762984"/>
<feature type="region of interest" description="Disordered" evidence="1">
    <location>
        <begin position="13"/>
        <end position="49"/>
    </location>
</feature>
<keyword evidence="2" id="KW-0472">Membrane</keyword>